<organism evidence="1 2">
    <name type="scientific">Legionella jamestowniensis</name>
    <dbReference type="NCBI Taxonomy" id="455"/>
    <lineage>
        <taxon>Bacteria</taxon>
        <taxon>Pseudomonadati</taxon>
        <taxon>Pseudomonadota</taxon>
        <taxon>Gammaproteobacteria</taxon>
        <taxon>Legionellales</taxon>
        <taxon>Legionellaceae</taxon>
        <taxon>Legionella</taxon>
    </lineage>
</organism>
<comment type="caution">
    <text evidence="1">The sequence shown here is derived from an EMBL/GenBank/DDBJ whole genome shotgun (WGS) entry which is preliminary data.</text>
</comment>
<dbReference type="OrthoDB" id="9787807at2"/>
<dbReference type="STRING" id="455.Ljam_2847"/>
<dbReference type="AlphaFoldDB" id="A0A0W0ULM0"/>
<dbReference type="PATRIC" id="fig|455.5.peg.2991"/>
<dbReference type="InterPro" id="IPR029063">
    <property type="entry name" value="SAM-dependent_MTases_sf"/>
</dbReference>
<dbReference type="RefSeq" id="WP_058450655.1">
    <property type="nucleotide sequence ID" value="NZ_CAAAJF010000001.1"/>
</dbReference>
<evidence type="ECO:0008006" key="3">
    <source>
        <dbReference type="Google" id="ProtNLM"/>
    </source>
</evidence>
<reference evidence="1 2" key="1">
    <citation type="submission" date="2015-11" db="EMBL/GenBank/DDBJ databases">
        <title>Genomic analysis of 38 Legionella species identifies large and diverse effector repertoires.</title>
        <authorList>
            <person name="Burstein D."/>
            <person name="Amaro F."/>
            <person name="Zusman T."/>
            <person name="Lifshitz Z."/>
            <person name="Cohen O."/>
            <person name="Gilbert J.A."/>
            <person name="Pupko T."/>
            <person name="Shuman H.A."/>
            <person name="Segal G."/>
        </authorList>
    </citation>
    <scope>NUCLEOTIDE SEQUENCE [LARGE SCALE GENOMIC DNA]</scope>
    <source>
        <strain evidence="1 2">JA-26-G1-E2</strain>
    </source>
</reference>
<evidence type="ECO:0000313" key="2">
    <source>
        <dbReference type="Proteomes" id="UP000054715"/>
    </source>
</evidence>
<protein>
    <recommendedName>
        <fullName evidence="3">SAM-dependent methyltransferase</fullName>
    </recommendedName>
</protein>
<proteinExistence type="predicted"/>
<name>A0A0W0ULM0_9GAMM</name>
<evidence type="ECO:0000313" key="1">
    <source>
        <dbReference type="EMBL" id="KTD08652.1"/>
    </source>
</evidence>
<sequence>MRKLVLWGHHADEYQEMFHLTDTDKNARILEYGCGPSAVNVELTKQSRQIISADPLFMLDKDTLYSKVDLIFADMVERVIRDQDKFDFSFYGSPQALIHKRREGMKQFFADYEQGKKEKRYYGINDYALPFDNFSFDFALSSHYLFADLDDQDVEFHLKVIKELARVAKEVRIFPLIDRHNQPSPFLGPVLLGLQQENFGAEVREVAYHLQPSGNAMLRVWAQQCELDNKV</sequence>
<dbReference type="SUPFAM" id="SSF53335">
    <property type="entry name" value="S-adenosyl-L-methionine-dependent methyltransferases"/>
    <property type="match status" value="1"/>
</dbReference>
<accession>A0A0W0ULM0</accession>
<dbReference type="Proteomes" id="UP000054715">
    <property type="component" value="Unassembled WGS sequence"/>
</dbReference>
<gene>
    <name evidence="1" type="ORF">Ljam_2847</name>
</gene>
<dbReference type="EMBL" id="LNYG01000013">
    <property type="protein sequence ID" value="KTD08652.1"/>
    <property type="molecule type" value="Genomic_DNA"/>
</dbReference>
<dbReference type="Gene3D" id="3.40.50.150">
    <property type="entry name" value="Vaccinia Virus protein VP39"/>
    <property type="match status" value="1"/>
</dbReference>